<proteinExistence type="inferred from homology"/>
<evidence type="ECO:0000256" key="3">
    <source>
        <dbReference type="ARBA" id="ARBA00022763"/>
    </source>
</evidence>
<dbReference type="PANTHER" id="PTHR28529">
    <property type="entry name" value="DNA REPAIR PROTEIN SWI5 HOMOLOG"/>
    <property type="match status" value="1"/>
</dbReference>
<dbReference type="GeneID" id="110078833"/>
<evidence type="ECO:0000313" key="9">
    <source>
        <dbReference type="Proteomes" id="UP001652642"/>
    </source>
</evidence>
<keyword evidence="9" id="KW-1185">Reference proteome</keyword>
<dbReference type="Pfam" id="PF07061">
    <property type="entry name" value="Swi5"/>
    <property type="match status" value="1"/>
</dbReference>
<reference evidence="10" key="1">
    <citation type="submission" date="2025-08" db="UniProtKB">
        <authorList>
            <consortium name="RefSeq"/>
        </authorList>
    </citation>
    <scope>IDENTIFICATION</scope>
</reference>
<protein>
    <recommendedName>
        <fullName evidence="2">DNA repair protein SWI5 homolog</fullName>
    </recommendedName>
    <alternativeName>
        <fullName evidence="6">Protein SAE3 homolog</fullName>
    </alternativeName>
</protein>
<name>A0ABM5F767_9SAUR</name>
<evidence type="ECO:0000313" key="10">
    <source>
        <dbReference type="RefSeq" id="XP_072841224.1"/>
    </source>
</evidence>
<evidence type="ECO:0000256" key="6">
    <source>
        <dbReference type="ARBA" id="ARBA00030081"/>
    </source>
</evidence>
<dbReference type="PANTHER" id="PTHR28529:SF2">
    <property type="entry name" value="DNA REPAIR PROTEIN SWI5 HOMOLOG"/>
    <property type="match status" value="1"/>
</dbReference>
<evidence type="ECO:0000256" key="7">
    <source>
        <dbReference type="SAM" id="Coils"/>
    </source>
</evidence>
<dbReference type="RefSeq" id="XP_072841224.1">
    <property type="nucleotide sequence ID" value="XM_072985123.1"/>
</dbReference>
<feature type="region of interest" description="Disordered" evidence="8">
    <location>
        <begin position="1"/>
        <end position="107"/>
    </location>
</feature>
<comment type="function">
    <text evidence="5">Component of the swi5-sfr1 complex, a complex required for double-strand break repair via homologous recombination.</text>
</comment>
<evidence type="ECO:0000256" key="2">
    <source>
        <dbReference type="ARBA" id="ARBA00019825"/>
    </source>
</evidence>
<feature type="coiled-coil region" evidence="7">
    <location>
        <begin position="107"/>
        <end position="134"/>
    </location>
</feature>
<dbReference type="Proteomes" id="UP001652642">
    <property type="component" value="Chromosome Z"/>
</dbReference>
<keyword evidence="4" id="KW-0234">DNA repair</keyword>
<keyword evidence="3" id="KW-0227">DNA damage</keyword>
<gene>
    <name evidence="10" type="primary">SWI5</name>
</gene>
<comment type="similarity">
    <text evidence="1">Belongs to the SWI5/SAE3 family.</text>
</comment>
<keyword evidence="7" id="KW-0175">Coiled coil</keyword>
<dbReference type="Gene3D" id="1.20.5.170">
    <property type="match status" value="1"/>
</dbReference>
<dbReference type="InterPro" id="IPR010760">
    <property type="entry name" value="DNA-repair_Swi5"/>
</dbReference>
<evidence type="ECO:0000256" key="4">
    <source>
        <dbReference type="ARBA" id="ARBA00023204"/>
    </source>
</evidence>
<evidence type="ECO:0000256" key="1">
    <source>
        <dbReference type="ARBA" id="ARBA00008060"/>
    </source>
</evidence>
<sequence length="186" mass="20549">MPKMHCKTHTQQPQPQPQRPLSLSNEKSRLAKGRGSRAISPPLARHLGALDPPENGTPLGAGWEGSPGGRRRRPPPLRRTPTGIQRNCNASFKSPVPSLGASHPPDKDALEQEIEKLKKNQLVLDDEIAQLLAEGYSLEELENHIALLHEYNEIKDVGQMLLGRLAVIRGVTTKEIYPEFGLDLND</sequence>
<evidence type="ECO:0000256" key="5">
    <source>
        <dbReference type="ARBA" id="ARBA00025380"/>
    </source>
</evidence>
<accession>A0ABM5F767</accession>
<organism evidence="9 10">
    <name type="scientific">Pogona vitticeps</name>
    <name type="common">central bearded dragon</name>
    <dbReference type="NCBI Taxonomy" id="103695"/>
    <lineage>
        <taxon>Eukaryota</taxon>
        <taxon>Metazoa</taxon>
        <taxon>Chordata</taxon>
        <taxon>Craniata</taxon>
        <taxon>Vertebrata</taxon>
        <taxon>Euteleostomi</taxon>
        <taxon>Lepidosauria</taxon>
        <taxon>Squamata</taxon>
        <taxon>Bifurcata</taxon>
        <taxon>Unidentata</taxon>
        <taxon>Episquamata</taxon>
        <taxon>Toxicofera</taxon>
        <taxon>Iguania</taxon>
        <taxon>Acrodonta</taxon>
        <taxon>Agamidae</taxon>
        <taxon>Amphibolurinae</taxon>
        <taxon>Pogona</taxon>
    </lineage>
</organism>
<evidence type="ECO:0000256" key="8">
    <source>
        <dbReference type="SAM" id="MobiDB-lite"/>
    </source>
</evidence>